<accession>A0AA94L1A1</accession>
<reference evidence="3" key="1">
    <citation type="submission" date="2016-11" db="EMBL/GenBank/DDBJ databases">
        <authorList>
            <person name="Jaros S."/>
            <person name="Januszkiewicz K."/>
            <person name="Wedrychowicz H."/>
        </authorList>
    </citation>
    <scope>NUCLEOTIDE SEQUENCE [LARGE SCALE GENOMIC DNA]</scope>
    <source>
        <strain evidence="3">DSM 7057</strain>
    </source>
</reference>
<feature type="region of interest" description="Disordered" evidence="1">
    <location>
        <begin position="1"/>
        <end position="34"/>
    </location>
</feature>
<protein>
    <submittedName>
        <fullName evidence="2">Uncharacterized protein</fullName>
    </submittedName>
</protein>
<evidence type="ECO:0000256" key="1">
    <source>
        <dbReference type="SAM" id="MobiDB-lite"/>
    </source>
</evidence>
<comment type="caution">
    <text evidence="2">The sequence shown here is derived from an EMBL/GenBank/DDBJ whole genome shotgun (WGS) entry which is preliminary data.</text>
</comment>
<dbReference type="EMBL" id="FPIW01000005">
    <property type="protein sequence ID" value="SFW22748.1"/>
    <property type="molecule type" value="Genomic_DNA"/>
</dbReference>
<evidence type="ECO:0000313" key="2">
    <source>
        <dbReference type="EMBL" id="SFW22748.1"/>
    </source>
</evidence>
<feature type="compositionally biased region" description="Polar residues" evidence="1">
    <location>
        <begin position="1"/>
        <end position="27"/>
    </location>
</feature>
<evidence type="ECO:0000313" key="3">
    <source>
        <dbReference type="Proteomes" id="UP000182680"/>
    </source>
</evidence>
<name>A0AA94L1A1_DESDE</name>
<dbReference type="Proteomes" id="UP000182680">
    <property type="component" value="Unassembled WGS sequence"/>
</dbReference>
<sequence>MNRNAFRVPTTQPGSRMPQYSPQQLPTTPGADVSARLSDSAGQIIAQGADQQARQLEMLGRGMQQAAKAGYDLYHDYQATKAKEAWLTYKQEATTKRAELGRMQGKDAIDPEKGITAQMAAWRAERRQALMKDLGGPAASMFDTAAKDIDSSMDAWAIDKVNTERLNYENKTSEAHISLLQDEAMTLAANPALFGQKMDALEGELKAIAGRSGLDETWVKAKFQDIQQKTLTQTISDSIAGEQLGKANAMIKAYAPMLGGAAEGLRARAAAKGRELQARARAEAERAEADANKRALDSFLTDTAGMSSEEQLATAKSRFGDNQKMYVAALDAVAFRDGAAKNIKNKEQEIRLNAQADKIAEIATLPPQESLTKFNEFSASMPVEDRKKAYEMYDNAVKATGPDARGTDYPGAKEEVLSRMATGEEFNVWTEYGGLLSPRTLKELSDKHVRDALPGIKNDFKLRAMEFLGEEKNKDLAETALGGKSINALFAVYYDSLSQEDRRNPVAMREKTDRFFTSTLLDSGRWHMRDKSVPMGLQPRYLEKKPGWFPKKGQPEYDAITTWLKGEGIKPEGAAGKYTDEQRAQAYKIMLEAQR</sequence>
<dbReference type="AlphaFoldDB" id="A0AA94L1A1"/>
<organism evidence="2 3">
    <name type="scientific">Desulfovibrio desulfuricans</name>
    <dbReference type="NCBI Taxonomy" id="876"/>
    <lineage>
        <taxon>Bacteria</taxon>
        <taxon>Pseudomonadati</taxon>
        <taxon>Thermodesulfobacteriota</taxon>
        <taxon>Desulfovibrionia</taxon>
        <taxon>Desulfovibrionales</taxon>
        <taxon>Desulfovibrionaceae</taxon>
        <taxon>Desulfovibrio</taxon>
    </lineage>
</organism>
<proteinExistence type="predicted"/>
<gene>
    <name evidence="2" type="ORF">SAMN02910291_00462</name>
</gene>
<dbReference type="RefSeq" id="WP_072311255.1">
    <property type="nucleotide sequence ID" value="NZ_FPIW01000005.1"/>
</dbReference>